<feature type="transmembrane region" description="Helical" evidence="1">
    <location>
        <begin position="159"/>
        <end position="177"/>
    </location>
</feature>
<sequence length="242" mass="25902">MTGTALKLGLFALIQIAVVTWLWYILVPDYRWVIVQQFYGHLGPGAFLVAMGAAALFFAAEFRRLNRIEAWLAIVAGAAYVLADTFIMHPPLGVFDGAGPGEQEHVSIMGLILVLGISGLVVLRRHPEGFPTGAHFLIPIAIVAMVFLNHHQHTQAGTIGHQATLIVLGAAALFRVLGKVVEYGIAMIVTGYVFFSSQMGLAMYVDMNHTSGGAWVAAWATLGFVAATVFIALSPGTTKPAE</sequence>
<dbReference type="Proteomes" id="UP001220964">
    <property type="component" value="Unassembled WGS sequence"/>
</dbReference>
<keyword evidence="1" id="KW-0812">Transmembrane</keyword>
<feature type="transmembrane region" description="Helical" evidence="1">
    <location>
        <begin position="71"/>
        <end position="93"/>
    </location>
</feature>
<organism evidence="2 3">
    <name type="scientific">Psychromarinibacter sediminicola</name>
    <dbReference type="NCBI Taxonomy" id="3033385"/>
    <lineage>
        <taxon>Bacteria</taxon>
        <taxon>Pseudomonadati</taxon>
        <taxon>Pseudomonadota</taxon>
        <taxon>Alphaproteobacteria</taxon>
        <taxon>Rhodobacterales</taxon>
        <taxon>Paracoccaceae</taxon>
        <taxon>Psychromarinibacter</taxon>
    </lineage>
</organism>
<gene>
    <name evidence="2" type="ORF">P1J78_13435</name>
</gene>
<keyword evidence="1" id="KW-1133">Transmembrane helix</keyword>
<keyword evidence="1" id="KW-0472">Membrane</keyword>
<feature type="transmembrane region" description="Helical" evidence="1">
    <location>
        <begin position="184"/>
        <end position="204"/>
    </location>
</feature>
<feature type="transmembrane region" description="Helical" evidence="1">
    <location>
        <begin position="216"/>
        <end position="233"/>
    </location>
</feature>
<evidence type="ECO:0000256" key="1">
    <source>
        <dbReference type="SAM" id="Phobius"/>
    </source>
</evidence>
<comment type="caution">
    <text evidence="2">The sequence shown here is derived from an EMBL/GenBank/DDBJ whole genome shotgun (WGS) entry which is preliminary data.</text>
</comment>
<evidence type="ECO:0000313" key="2">
    <source>
        <dbReference type="EMBL" id="MDF0601742.1"/>
    </source>
</evidence>
<feature type="transmembrane region" description="Helical" evidence="1">
    <location>
        <begin position="130"/>
        <end position="147"/>
    </location>
</feature>
<feature type="transmembrane region" description="Helical" evidence="1">
    <location>
        <begin position="38"/>
        <end position="59"/>
    </location>
</feature>
<protein>
    <submittedName>
        <fullName evidence="2">Uncharacterized protein</fullName>
    </submittedName>
</protein>
<dbReference type="EMBL" id="JARGYC010000033">
    <property type="protein sequence ID" value="MDF0601742.1"/>
    <property type="molecule type" value="Genomic_DNA"/>
</dbReference>
<dbReference type="RefSeq" id="WP_275567883.1">
    <property type="nucleotide sequence ID" value="NZ_JARGYC010000033.1"/>
</dbReference>
<feature type="transmembrane region" description="Helical" evidence="1">
    <location>
        <begin position="105"/>
        <end position="123"/>
    </location>
</feature>
<feature type="transmembrane region" description="Helical" evidence="1">
    <location>
        <begin position="7"/>
        <end position="26"/>
    </location>
</feature>
<dbReference type="AlphaFoldDB" id="A0AAE3NW55"/>
<evidence type="ECO:0000313" key="3">
    <source>
        <dbReference type="Proteomes" id="UP001220964"/>
    </source>
</evidence>
<keyword evidence="3" id="KW-1185">Reference proteome</keyword>
<reference evidence="2" key="1">
    <citation type="submission" date="2023-03" db="EMBL/GenBank/DDBJ databases">
        <title>Multiphase analysis and comparison of six strains from genera Psychromarinibacter, Lutimaribacter, and Maritimibacter, including a novel species: Psychromarinibacter sediminicola sp. nov.</title>
        <authorList>
            <person name="Wang Y.-H."/>
            <person name="Ye M.-Q."/>
            <person name="Du Z.-J."/>
        </authorList>
    </citation>
    <scope>NUCLEOTIDE SEQUENCE</scope>
    <source>
        <strain evidence="2">C21-152</strain>
    </source>
</reference>
<name>A0AAE3NW55_9RHOB</name>
<proteinExistence type="predicted"/>
<accession>A0AAE3NW55</accession>